<evidence type="ECO:0000313" key="9">
    <source>
        <dbReference type="Proteomes" id="UP000030661"/>
    </source>
</evidence>
<dbReference type="PANTHER" id="PTHR42688">
    <property type="entry name" value="CONSERVED PROTEIN"/>
    <property type="match status" value="1"/>
</dbReference>
<dbReference type="STRING" id="1499967.U27_00119"/>
<keyword evidence="9" id="KW-1185">Reference proteome</keyword>
<name>A0A081C6M3_VECG1</name>
<feature type="transmembrane region" description="Helical" evidence="6">
    <location>
        <begin position="44"/>
        <end position="62"/>
    </location>
</feature>
<feature type="transmembrane region" description="Helical" evidence="6">
    <location>
        <begin position="15"/>
        <end position="32"/>
    </location>
</feature>
<sequence>MKVQKQDTQAVSPSAAIKFVVLLGIVSLLADMTYEGARSITGPFLALLGASATTVGVVAGFGELIGYSLRLISGYLSDRTGQYWIITLIGYGVNLLAVPLLALAGHWPLAAALMVMERIGKAIRTPARDAMLSHATKAMGRGWGFGLHEAMDQIGAMLGPLIVAAVLYMRGSYRASFGILLVPALLAISVLITARMLYPRPRELETCTPELETKGFDKRFWCYLAAVAFIAAGYADFPLIAYHFGKTESVPTVWIPMFYAVAMGVDAVAALICGYLFDRLGLTVTLFATLIAAGFAPCIFFGNFAFALVGMVLWGIGMGAQESIMRAAVAGMVSAHRRGAAYGFFNTGFGIAWFCGSALMGVLYDVSFPVLIIFSVAIQLTALPLLWIVRSEHSSQPIQEG</sequence>
<evidence type="ECO:0000256" key="4">
    <source>
        <dbReference type="ARBA" id="ARBA00022989"/>
    </source>
</evidence>
<dbReference type="PANTHER" id="PTHR42688:SF1">
    <property type="entry name" value="BLR5212 PROTEIN"/>
    <property type="match status" value="1"/>
</dbReference>
<reference evidence="8 9" key="1">
    <citation type="journal article" date="2015" name="PeerJ">
        <title>First genomic representation of candidate bacterial phylum KSB3 points to enhanced environmental sensing as a trigger of wastewater bulking.</title>
        <authorList>
            <person name="Sekiguchi Y."/>
            <person name="Ohashi A."/>
            <person name="Parks D.H."/>
            <person name="Yamauchi T."/>
            <person name="Tyson G.W."/>
            <person name="Hugenholtz P."/>
        </authorList>
    </citation>
    <scope>NUCLEOTIDE SEQUENCE [LARGE SCALE GENOMIC DNA]</scope>
</reference>
<dbReference type="Gene3D" id="1.20.1250.20">
    <property type="entry name" value="MFS general substrate transporter like domains"/>
    <property type="match status" value="2"/>
</dbReference>
<protein>
    <submittedName>
        <fullName evidence="8">Major facilitator superfamily MFS_1</fullName>
    </submittedName>
</protein>
<dbReference type="HOGENOM" id="CLU_040020_2_0_0"/>
<feature type="domain" description="Major facilitator superfamily (MFS) profile" evidence="7">
    <location>
        <begin position="17"/>
        <end position="393"/>
    </location>
</feature>
<feature type="transmembrane region" description="Helical" evidence="6">
    <location>
        <begin position="175"/>
        <end position="194"/>
    </location>
</feature>
<dbReference type="InterPro" id="IPR020846">
    <property type="entry name" value="MFS_dom"/>
</dbReference>
<organism evidence="8 9">
    <name type="scientific">Vecturithrix granuli</name>
    <dbReference type="NCBI Taxonomy" id="1499967"/>
    <lineage>
        <taxon>Bacteria</taxon>
        <taxon>Candidatus Moduliflexota</taxon>
        <taxon>Candidatus Vecturitrichia</taxon>
        <taxon>Candidatus Vecturitrichales</taxon>
        <taxon>Candidatus Vecturitrichaceae</taxon>
        <taxon>Candidatus Vecturithrix</taxon>
    </lineage>
</organism>
<feature type="transmembrane region" description="Helical" evidence="6">
    <location>
        <begin position="82"/>
        <end position="115"/>
    </location>
</feature>
<dbReference type="InterPro" id="IPR052425">
    <property type="entry name" value="Uncharacterized_MFS-type"/>
</dbReference>
<evidence type="ECO:0000256" key="2">
    <source>
        <dbReference type="ARBA" id="ARBA00022475"/>
    </source>
</evidence>
<dbReference type="eggNOG" id="COG2211">
    <property type="taxonomic scope" value="Bacteria"/>
</dbReference>
<feature type="transmembrane region" description="Helical" evidence="6">
    <location>
        <begin position="284"/>
        <end position="306"/>
    </location>
</feature>
<evidence type="ECO:0000256" key="3">
    <source>
        <dbReference type="ARBA" id="ARBA00022692"/>
    </source>
</evidence>
<dbReference type="EMBL" id="DF820472">
    <property type="protein sequence ID" value="GAK60228.1"/>
    <property type="molecule type" value="Genomic_DNA"/>
</dbReference>
<feature type="transmembrane region" description="Helical" evidence="6">
    <location>
        <begin position="220"/>
        <end position="241"/>
    </location>
</feature>
<dbReference type="Proteomes" id="UP000030661">
    <property type="component" value="Unassembled WGS sequence"/>
</dbReference>
<keyword evidence="5 6" id="KW-0472">Membrane</keyword>
<dbReference type="GO" id="GO:0022857">
    <property type="term" value="F:transmembrane transporter activity"/>
    <property type="evidence" value="ECO:0007669"/>
    <property type="project" value="InterPro"/>
</dbReference>
<evidence type="ECO:0000313" key="8">
    <source>
        <dbReference type="EMBL" id="GAK60228.1"/>
    </source>
</evidence>
<dbReference type="SUPFAM" id="SSF103473">
    <property type="entry name" value="MFS general substrate transporter"/>
    <property type="match status" value="1"/>
</dbReference>
<accession>A0A081C6M3</accession>
<dbReference type="CDD" id="cd17370">
    <property type="entry name" value="MFS_MJ1317_like"/>
    <property type="match status" value="1"/>
</dbReference>
<dbReference type="InterPro" id="IPR011701">
    <property type="entry name" value="MFS"/>
</dbReference>
<dbReference type="InterPro" id="IPR036259">
    <property type="entry name" value="MFS_trans_sf"/>
</dbReference>
<evidence type="ECO:0000256" key="1">
    <source>
        <dbReference type="ARBA" id="ARBA00004651"/>
    </source>
</evidence>
<dbReference type="GO" id="GO:0005886">
    <property type="term" value="C:plasma membrane"/>
    <property type="evidence" value="ECO:0007669"/>
    <property type="project" value="UniProtKB-SubCell"/>
</dbReference>
<proteinExistence type="predicted"/>
<evidence type="ECO:0000256" key="5">
    <source>
        <dbReference type="ARBA" id="ARBA00023136"/>
    </source>
</evidence>
<evidence type="ECO:0000259" key="7">
    <source>
        <dbReference type="PROSITE" id="PS50850"/>
    </source>
</evidence>
<dbReference type="AlphaFoldDB" id="A0A081C6M3"/>
<feature type="transmembrane region" description="Helical" evidence="6">
    <location>
        <begin position="312"/>
        <end position="329"/>
    </location>
</feature>
<feature type="transmembrane region" description="Helical" evidence="6">
    <location>
        <begin position="341"/>
        <end position="364"/>
    </location>
</feature>
<feature type="transmembrane region" description="Helical" evidence="6">
    <location>
        <begin position="253"/>
        <end position="277"/>
    </location>
</feature>
<keyword evidence="3 6" id="KW-0812">Transmembrane</keyword>
<dbReference type="PROSITE" id="PS50850">
    <property type="entry name" value="MFS"/>
    <property type="match status" value="1"/>
</dbReference>
<feature type="transmembrane region" description="Helical" evidence="6">
    <location>
        <begin position="370"/>
        <end position="389"/>
    </location>
</feature>
<comment type="subcellular location">
    <subcellularLocation>
        <location evidence="1">Cell membrane</location>
        <topology evidence="1">Multi-pass membrane protein</topology>
    </subcellularLocation>
</comment>
<dbReference type="Pfam" id="PF07690">
    <property type="entry name" value="MFS_1"/>
    <property type="match status" value="1"/>
</dbReference>
<keyword evidence="4 6" id="KW-1133">Transmembrane helix</keyword>
<gene>
    <name evidence="8" type="ORF">U27_00119</name>
</gene>
<evidence type="ECO:0000256" key="6">
    <source>
        <dbReference type="SAM" id="Phobius"/>
    </source>
</evidence>
<keyword evidence="2" id="KW-1003">Cell membrane</keyword>